<dbReference type="AlphaFoldDB" id="A0A6L6PI13"/>
<dbReference type="Proteomes" id="UP000475582">
    <property type="component" value="Unassembled WGS sequence"/>
</dbReference>
<keyword evidence="3" id="KW-0227">DNA damage</keyword>
<protein>
    <submittedName>
        <fullName evidence="10">Uracil-DNA glycosylase</fullName>
    </submittedName>
</protein>
<dbReference type="Pfam" id="PF03167">
    <property type="entry name" value="UDG"/>
    <property type="match status" value="1"/>
</dbReference>
<dbReference type="SUPFAM" id="SSF52141">
    <property type="entry name" value="Uracil-DNA glycosylase-like"/>
    <property type="match status" value="1"/>
</dbReference>
<dbReference type="OrthoDB" id="5290748at2"/>
<evidence type="ECO:0000256" key="5">
    <source>
        <dbReference type="ARBA" id="ARBA00023004"/>
    </source>
</evidence>
<keyword evidence="2" id="KW-0479">Metal-binding</keyword>
<dbReference type="InterPro" id="IPR005122">
    <property type="entry name" value="Uracil-DNA_glycosylase-like"/>
</dbReference>
<evidence type="ECO:0000256" key="3">
    <source>
        <dbReference type="ARBA" id="ARBA00022763"/>
    </source>
</evidence>
<accession>A0A6L6PI13</accession>
<reference evidence="10 11" key="1">
    <citation type="submission" date="2019-11" db="EMBL/GenBank/DDBJ databases">
        <title>Type strains purchased from KCTC, JCM and DSMZ.</title>
        <authorList>
            <person name="Lu H."/>
        </authorList>
    </citation>
    <scope>NUCLEOTIDE SEQUENCE [LARGE SCALE GENOMIC DNA]</scope>
    <source>
        <strain evidence="10 11">KCTC 22382</strain>
    </source>
</reference>
<dbReference type="GO" id="GO:0051539">
    <property type="term" value="F:4 iron, 4 sulfur cluster binding"/>
    <property type="evidence" value="ECO:0007669"/>
    <property type="project" value="UniProtKB-KW"/>
</dbReference>
<keyword evidence="1" id="KW-0004">4Fe-4S</keyword>
<evidence type="ECO:0000313" key="10">
    <source>
        <dbReference type="EMBL" id="MTV38736.1"/>
    </source>
</evidence>
<dbReference type="RefSeq" id="WP_155464309.1">
    <property type="nucleotide sequence ID" value="NZ_WNKY01000013.1"/>
</dbReference>
<evidence type="ECO:0000256" key="7">
    <source>
        <dbReference type="ARBA" id="ARBA00023204"/>
    </source>
</evidence>
<evidence type="ECO:0000259" key="9">
    <source>
        <dbReference type="SMART" id="SM00986"/>
    </source>
</evidence>
<gene>
    <name evidence="10" type="ORF">GM676_14240</name>
</gene>
<dbReference type="GO" id="GO:0046872">
    <property type="term" value="F:metal ion binding"/>
    <property type="evidence" value="ECO:0007669"/>
    <property type="project" value="UniProtKB-KW"/>
</dbReference>
<dbReference type="SMART" id="SM00986">
    <property type="entry name" value="UDG"/>
    <property type="match status" value="1"/>
</dbReference>
<evidence type="ECO:0000256" key="2">
    <source>
        <dbReference type="ARBA" id="ARBA00022723"/>
    </source>
</evidence>
<evidence type="ECO:0000256" key="4">
    <source>
        <dbReference type="ARBA" id="ARBA00022801"/>
    </source>
</evidence>
<keyword evidence="5" id="KW-0408">Iron</keyword>
<evidence type="ECO:0000256" key="6">
    <source>
        <dbReference type="ARBA" id="ARBA00023014"/>
    </source>
</evidence>
<keyword evidence="6" id="KW-0411">Iron-sulfur</keyword>
<dbReference type="InterPro" id="IPR036895">
    <property type="entry name" value="Uracil-DNA_glycosylase-like_sf"/>
</dbReference>
<evidence type="ECO:0000256" key="8">
    <source>
        <dbReference type="SAM" id="MobiDB-lite"/>
    </source>
</evidence>
<feature type="compositionally biased region" description="Low complexity" evidence="8">
    <location>
        <begin position="119"/>
        <end position="129"/>
    </location>
</feature>
<organism evidence="10 11">
    <name type="scientific">Duganella radicis</name>
    <dbReference type="NCBI Taxonomy" id="551988"/>
    <lineage>
        <taxon>Bacteria</taxon>
        <taxon>Pseudomonadati</taxon>
        <taxon>Pseudomonadota</taxon>
        <taxon>Betaproteobacteria</taxon>
        <taxon>Burkholderiales</taxon>
        <taxon>Oxalobacteraceae</taxon>
        <taxon>Telluria group</taxon>
        <taxon>Duganella</taxon>
    </lineage>
</organism>
<evidence type="ECO:0000256" key="1">
    <source>
        <dbReference type="ARBA" id="ARBA00022485"/>
    </source>
</evidence>
<sequence length="364" mass="37764">MSQLARNAVFLQEMGIGVQWKLRGGEVTDPFVTAVQALADGLPEQETPPAGMPAAAPSSIAATPVTAPQAPPAAQHAPAPPPADAADNESTAWFDDAPAPPPADARQAARAPSAPPSRPAAAPAVPRPAIQTPAAAADEESTAWFDDAPMPPPSAAAPSAAVPAYAEPAGHAPLSDEAIAAMDWPALQAAVAGCTRCTLCETRRNAVNGRGAERARWIAISGMPSRLDDEQAQAVSGEAGLLLNNMLKAVELQPESEVYITNVVKCRPATPDDADRMPTADEVVACRPFLDRELALTGATMAMTFGQFAARGLMMGPAARGKVMRYGASNLPVVATYHPDDLLRKPEDKAKAWADLCLAKSSHA</sequence>
<dbReference type="PANTHER" id="PTHR33693">
    <property type="entry name" value="TYPE-5 URACIL-DNA GLYCOSYLASE"/>
    <property type="match status" value="1"/>
</dbReference>
<keyword evidence="7" id="KW-0234">DNA repair</keyword>
<dbReference type="GO" id="GO:0006281">
    <property type="term" value="P:DNA repair"/>
    <property type="evidence" value="ECO:0007669"/>
    <property type="project" value="UniProtKB-KW"/>
</dbReference>
<dbReference type="PANTHER" id="PTHR33693:SF1">
    <property type="entry name" value="TYPE-4 URACIL-DNA GLYCOSYLASE"/>
    <property type="match status" value="1"/>
</dbReference>
<dbReference type="CDD" id="cd10030">
    <property type="entry name" value="UDG-F4_TTUDGA_SPO1dp_like"/>
    <property type="match status" value="1"/>
</dbReference>
<dbReference type="GO" id="GO:0097506">
    <property type="term" value="F:deaminated base DNA N-glycosylase activity"/>
    <property type="evidence" value="ECO:0007669"/>
    <property type="project" value="UniProtKB-ARBA"/>
</dbReference>
<dbReference type="EMBL" id="WNKY01000013">
    <property type="protein sequence ID" value="MTV38736.1"/>
    <property type="molecule type" value="Genomic_DNA"/>
</dbReference>
<keyword evidence="4" id="KW-0378">Hydrolase</keyword>
<dbReference type="InterPro" id="IPR051536">
    <property type="entry name" value="UDG_Type-4/5"/>
</dbReference>
<feature type="compositionally biased region" description="Low complexity" evidence="8">
    <location>
        <begin position="47"/>
        <end position="77"/>
    </location>
</feature>
<keyword evidence="11" id="KW-1185">Reference proteome</keyword>
<dbReference type="Gene3D" id="3.40.470.10">
    <property type="entry name" value="Uracil-DNA glycosylase-like domain"/>
    <property type="match status" value="1"/>
</dbReference>
<name>A0A6L6PI13_9BURK</name>
<feature type="domain" description="Uracil-DNA glycosylase-like" evidence="9">
    <location>
        <begin position="208"/>
        <end position="357"/>
    </location>
</feature>
<feature type="region of interest" description="Disordered" evidence="8">
    <location>
        <begin position="43"/>
        <end position="162"/>
    </location>
</feature>
<proteinExistence type="predicted"/>
<evidence type="ECO:0000313" key="11">
    <source>
        <dbReference type="Proteomes" id="UP000475582"/>
    </source>
</evidence>
<comment type="caution">
    <text evidence="10">The sequence shown here is derived from an EMBL/GenBank/DDBJ whole genome shotgun (WGS) entry which is preliminary data.</text>
</comment>
<dbReference type="SMART" id="SM00987">
    <property type="entry name" value="UreE_C"/>
    <property type="match status" value="1"/>
</dbReference>